<evidence type="ECO:0000313" key="3">
    <source>
        <dbReference type="EMBL" id="MEM6250686.1"/>
    </source>
</evidence>
<name>A0ABU9UWR6_9GAMM</name>
<comment type="caution">
    <text evidence="3">The sequence shown here is derived from an EMBL/GenBank/DDBJ whole genome shotgun (WGS) entry which is preliminary data.</text>
</comment>
<dbReference type="CDD" id="cd01029">
    <property type="entry name" value="TOPRIM_primases"/>
    <property type="match status" value="1"/>
</dbReference>
<evidence type="ECO:0000256" key="1">
    <source>
        <dbReference type="SAM" id="MobiDB-lite"/>
    </source>
</evidence>
<dbReference type="EMBL" id="JBCHKU010000034">
    <property type="protein sequence ID" value="MEM6250686.1"/>
    <property type="molecule type" value="Genomic_DNA"/>
</dbReference>
<feature type="domain" description="Toprim" evidence="2">
    <location>
        <begin position="897"/>
        <end position="985"/>
    </location>
</feature>
<gene>
    <name evidence="3" type="ORF">AAGS29_18995</name>
</gene>
<feature type="region of interest" description="Disordered" evidence="1">
    <location>
        <begin position="21"/>
        <end position="40"/>
    </location>
</feature>
<dbReference type="InterPro" id="IPR034154">
    <property type="entry name" value="TOPRIM_DnaG/twinkle"/>
</dbReference>
<proteinExistence type="predicted"/>
<dbReference type="Pfam" id="PF18974">
    <property type="entry name" value="DUF5710"/>
    <property type="match status" value="2"/>
</dbReference>
<accession>A0ABU9UWR6</accession>
<organism evidence="3 4">
    <name type="scientific">Shewanella vaxholmensis</name>
    <dbReference type="NCBI Taxonomy" id="3063535"/>
    <lineage>
        <taxon>Bacteria</taxon>
        <taxon>Pseudomonadati</taxon>
        <taxon>Pseudomonadota</taxon>
        <taxon>Gammaproteobacteria</taxon>
        <taxon>Alteromonadales</taxon>
        <taxon>Shewanellaceae</taxon>
        <taxon>Shewanella</taxon>
    </lineage>
</organism>
<dbReference type="Proteomes" id="UP001489333">
    <property type="component" value="Unassembled WGS sequence"/>
</dbReference>
<keyword evidence="4" id="KW-1185">Reference proteome</keyword>
<evidence type="ECO:0000259" key="2">
    <source>
        <dbReference type="PROSITE" id="PS50880"/>
    </source>
</evidence>
<dbReference type="PROSITE" id="PS50880">
    <property type="entry name" value="TOPRIM"/>
    <property type="match status" value="1"/>
</dbReference>
<evidence type="ECO:0000313" key="4">
    <source>
        <dbReference type="Proteomes" id="UP001489333"/>
    </source>
</evidence>
<dbReference type="Pfam" id="PF18818">
    <property type="entry name" value="MPTase-PolyVal"/>
    <property type="match status" value="1"/>
</dbReference>
<dbReference type="InterPro" id="IPR006171">
    <property type="entry name" value="TOPRIM_dom"/>
</dbReference>
<dbReference type="RefSeq" id="WP_342902406.1">
    <property type="nucleotide sequence ID" value="NZ_JBCHKU010000034.1"/>
</dbReference>
<dbReference type="Pfam" id="PF08401">
    <property type="entry name" value="ArdcN"/>
    <property type="match status" value="1"/>
</dbReference>
<dbReference type="InterPro" id="IPR013610">
    <property type="entry name" value="ArdC_N"/>
</dbReference>
<protein>
    <submittedName>
        <fullName evidence="3">Zincin-like metallopeptidase domain-containing protein</fullName>
    </submittedName>
</protein>
<reference evidence="3 4" key="1">
    <citation type="submission" date="2024-04" db="EMBL/GenBank/DDBJ databases">
        <title>Novel Shewanella species isolated from Baltic Sea sediments.</title>
        <authorList>
            <person name="Martin-Rodriguez A.J."/>
            <person name="Fernandez-Juarez V."/>
            <person name="Valeriano V.D."/>
            <person name="Mihindukulasooriya I."/>
            <person name="Ceresnova L."/>
            <person name="Joffre E."/>
            <person name="Jensie-Markopoulos S."/>
            <person name="Moore E.R.B."/>
            <person name="Sjoling A."/>
        </authorList>
    </citation>
    <scope>NUCLEOTIDE SEQUENCE [LARGE SCALE GENOMIC DNA]</scope>
    <source>
        <strain evidence="3 4">VAX-SP0-0CM-1</strain>
    </source>
</reference>
<dbReference type="InterPro" id="IPR041459">
    <property type="entry name" value="MPTase-PolyVal"/>
</dbReference>
<dbReference type="InterPro" id="IPR043764">
    <property type="entry name" value="DUF5710"/>
</dbReference>
<sequence length="1077" mass="120042">MSKPFHELVAERLIEQLEKGTAPWQKPWTPGQSATSLPYNPKSGKRYKGINTLNLMAQGYDDPRWMTYEQAKTINAQVMKGERSTPVQYWKFKEEHKVLDSNGQPVLDANGQPKIEIVPLERPKVFFARVFNAQQIDGLPPLDIPPQTQEQSWDAIRRVEDILKASAANIHHVSQDKAFYRPSTDSIHLPEKNQFSEASQYYATALHELGHWTGHPTRLNRDLSHPFGSQGYAKEELRAEISSMILGEELGIGHNPEQHAAYVKSWISALKEDPLEIFRAASDAEKIQSLVLSYEQQQTLVTALEDTLSLEAFESWRNYRYIAEELGLKAELITNDNRNEATPDYKITYTLNNVPQTFHTELFGHQGTAATYQSNQPVWGDHFSDKDNEWVSSPELQADALETAFRRMVLAYVDTEISKLSLEAPDIEAENLTRLSVAMSAVNDGHLPATALNIVGHSPAFLSQIEDGLTISPKWNGDTFIVKPNQGKESEDARFYNDSDRYMLMLSESKSGKVWNTAANFNTLHEAQTVETLLKTAYSLSQEKAVNMSTPQVDTPQNKVFLSVPHSEKEQAKALGAKWDRQHKHWYTFESELIKFNGQWPIVKIEPKVETKLYLAVPYAEKTQAKALGAQWDKQQKSWYIEPGIDKKLFNKWLPENRPAEQAPAINPRDELALVMKEMGFELSGDHPIMDGEKHRCRLTTDKGSISDKSGSGMYVAFTDGIPAAYLSNNRTGVTQNWSSKGYVISDAEKAALRADSARKVQAREQAQAEERQSVATGIQNLLEVCSIPLGNEKYLTNKQAQVGNLLLVPPPDALKDDPKVLIGANWKESKTLREENPYHIVFTAGEILIPAYDAQGNILTAQTIQSNGTKMFPKGSSKTGAFHVVGGDLSALAKAPTLIIAEGYATADTVSEAAAQPVVSAFDASNMIAVAKSLREKYPDKPILIAGDDDAHLVMTEGKNVGRDKAIAAAEAVNGIAIFPIFAPKEQHYPPELPIVTPSAWRENNVSIEQTQAINSMKGFTDFNDIKVKSVLGIDGVKLQVKTAIKHLIKNHKLQKELEQSQVIDQVKKTARVNSI</sequence>